<dbReference type="GO" id="GO:0020037">
    <property type="term" value="F:heme binding"/>
    <property type="evidence" value="ECO:0007669"/>
    <property type="project" value="InterPro"/>
</dbReference>
<feature type="binding site" description="axial binding residue" evidence="7">
    <location>
        <position position="392"/>
    </location>
    <ligand>
        <name>heme</name>
        <dbReference type="ChEBI" id="CHEBI:30413"/>
    </ligand>
    <ligandPart>
        <name>Fe</name>
        <dbReference type="ChEBI" id="CHEBI:18248"/>
    </ligandPart>
</feature>
<evidence type="ECO:0000256" key="5">
    <source>
        <dbReference type="ARBA" id="ARBA00023004"/>
    </source>
</evidence>
<sequence length="448" mass="52193">MILELLLPLLVLFLIYNFYWKRRNLPPGPTLLPFIGNLASLIKHEPGYSAFEMWRQKYGPVYTFWIGPYPFVMISDLPTLKDTFVKDDDAYAGKFHMEEISKICRGGNYGIVDTVGDMWREQRRFVLHALKDFGLGKDAMEQRVGNQFHPSSLRKNLVAFHVLIEMEAMTETLQMQQGTEVNLQDVFDVAVGSVVNQLLFGYRFDEEHVGEFRELKSLISSQMRDFAHPSATLVFIYPWMRHLPYFSRMYNVVISYRNAFYSFFDKQIEAHAKQANYKTDEYSDYVEAYLKEQRRREAEENEGYFSRLQLQNVCLDLWFAGMETTSNTLSWCAVYLLNNSDVQIFPDPLIFNPSRFLDDDGKLKVVDLYMYVGEFYVKVDELISFSIGKRQCLGEGLANVELFLFIGNLFNRFEISSVDSANPPDMKKTFGTTVQPNEHRCFVKARSH</sequence>
<reference evidence="9 10" key="1">
    <citation type="submission" date="2014-03" db="EMBL/GenBank/DDBJ databases">
        <title>Draft genome of the hookworm Oesophagostomum dentatum.</title>
        <authorList>
            <person name="Mitreva M."/>
        </authorList>
    </citation>
    <scope>NUCLEOTIDE SEQUENCE [LARGE SCALE GENOMIC DNA]</scope>
    <source>
        <strain evidence="9 10">OD-Hann</strain>
    </source>
</reference>
<keyword evidence="3 7" id="KW-0479">Metal-binding</keyword>
<accession>A0A0B1SWL6</accession>
<keyword evidence="7 8" id="KW-0349">Heme</keyword>
<dbReference type="OrthoDB" id="1055148at2759"/>
<dbReference type="GO" id="GO:0006082">
    <property type="term" value="P:organic acid metabolic process"/>
    <property type="evidence" value="ECO:0007669"/>
    <property type="project" value="TreeGrafter"/>
</dbReference>
<dbReference type="InterPro" id="IPR002401">
    <property type="entry name" value="Cyt_P450_E_grp-I"/>
</dbReference>
<dbReference type="Proteomes" id="UP000053660">
    <property type="component" value="Unassembled WGS sequence"/>
</dbReference>
<protein>
    <submittedName>
        <fullName evidence="9">Unspecific monooxygenase</fullName>
    </submittedName>
</protein>
<dbReference type="FunFam" id="1.10.630.10:FF:000036">
    <property type="entry name" value="CYtochrome P450 family"/>
    <property type="match status" value="1"/>
</dbReference>
<dbReference type="AlphaFoldDB" id="A0A0B1SWL6"/>
<evidence type="ECO:0000256" key="8">
    <source>
        <dbReference type="RuleBase" id="RU000461"/>
    </source>
</evidence>
<dbReference type="GO" id="GO:0005506">
    <property type="term" value="F:iron ion binding"/>
    <property type="evidence" value="ECO:0007669"/>
    <property type="project" value="InterPro"/>
</dbReference>
<proteinExistence type="inferred from homology"/>
<keyword evidence="6 8" id="KW-0503">Monooxygenase</keyword>
<evidence type="ECO:0000256" key="6">
    <source>
        <dbReference type="ARBA" id="ARBA00023033"/>
    </source>
</evidence>
<dbReference type="InterPro" id="IPR036396">
    <property type="entry name" value="Cyt_P450_sf"/>
</dbReference>
<dbReference type="EMBL" id="KN553938">
    <property type="protein sequence ID" value="KHJ89648.1"/>
    <property type="molecule type" value="Genomic_DNA"/>
</dbReference>
<gene>
    <name evidence="9" type="ORF">OESDEN_10524</name>
</gene>
<dbReference type="PRINTS" id="PR00385">
    <property type="entry name" value="P450"/>
</dbReference>
<dbReference type="Gene3D" id="1.10.630.10">
    <property type="entry name" value="Cytochrome P450"/>
    <property type="match status" value="2"/>
</dbReference>
<dbReference type="SUPFAM" id="SSF48264">
    <property type="entry name" value="Cytochrome P450"/>
    <property type="match status" value="1"/>
</dbReference>
<dbReference type="InterPro" id="IPR050182">
    <property type="entry name" value="Cytochrome_P450_fam2"/>
</dbReference>
<keyword evidence="4 8" id="KW-0560">Oxidoreductase</keyword>
<evidence type="ECO:0000256" key="7">
    <source>
        <dbReference type="PIRSR" id="PIRSR602401-1"/>
    </source>
</evidence>
<evidence type="ECO:0000313" key="9">
    <source>
        <dbReference type="EMBL" id="KHJ89648.1"/>
    </source>
</evidence>
<organism evidence="9 10">
    <name type="scientific">Oesophagostomum dentatum</name>
    <name type="common">Nodular worm</name>
    <dbReference type="NCBI Taxonomy" id="61180"/>
    <lineage>
        <taxon>Eukaryota</taxon>
        <taxon>Metazoa</taxon>
        <taxon>Ecdysozoa</taxon>
        <taxon>Nematoda</taxon>
        <taxon>Chromadorea</taxon>
        <taxon>Rhabditida</taxon>
        <taxon>Rhabditina</taxon>
        <taxon>Rhabditomorpha</taxon>
        <taxon>Strongyloidea</taxon>
        <taxon>Strongylidae</taxon>
        <taxon>Oesophagostomum</taxon>
    </lineage>
</organism>
<evidence type="ECO:0000256" key="4">
    <source>
        <dbReference type="ARBA" id="ARBA00023002"/>
    </source>
</evidence>
<dbReference type="PRINTS" id="PR00463">
    <property type="entry name" value="EP450I"/>
</dbReference>
<keyword evidence="10" id="KW-1185">Reference proteome</keyword>
<keyword evidence="5 7" id="KW-0408">Iron</keyword>
<dbReference type="GO" id="GO:0016712">
    <property type="term" value="F:oxidoreductase activity, acting on paired donors, with incorporation or reduction of molecular oxygen, reduced flavin or flavoprotein as one donor, and incorporation of one atom of oxygen"/>
    <property type="evidence" value="ECO:0007669"/>
    <property type="project" value="TreeGrafter"/>
</dbReference>
<dbReference type="InterPro" id="IPR017972">
    <property type="entry name" value="Cyt_P450_CS"/>
</dbReference>
<dbReference type="PANTHER" id="PTHR24300">
    <property type="entry name" value="CYTOCHROME P450 508A4-RELATED"/>
    <property type="match status" value="1"/>
</dbReference>
<dbReference type="Pfam" id="PF00067">
    <property type="entry name" value="p450"/>
    <property type="match status" value="1"/>
</dbReference>
<name>A0A0B1SWL6_OESDE</name>
<evidence type="ECO:0000256" key="1">
    <source>
        <dbReference type="ARBA" id="ARBA00001971"/>
    </source>
</evidence>
<evidence type="ECO:0000313" key="10">
    <source>
        <dbReference type="Proteomes" id="UP000053660"/>
    </source>
</evidence>
<dbReference type="GO" id="GO:0005737">
    <property type="term" value="C:cytoplasm"/>
    <property type="evidence" value="ECO:0007669"/>
    <property type="project" value="TreeGrafter"/>
</dbReference>
<comment type="cofactor">
    <cofactor evidence="1 7">
        <name>heme</name>
        <dbReference type="ChEBI" id="CHEBI:30413"/>
    </cofactor>
</comment>
<comment type="similarity">
    <text evidence="2 8">Belongs to the cytochrome P450 family.</text>
</comment>
<dbReference type="InterPro" id="IPR001128">
    <property type="entry name" value="Cyt_P450"/>
</dbReference>
<dbReference type="GO" id="GO:0006805">
    <property type="term" value="P:xenobiotic metabolic process"/>
    <property type="evidence" value="ECO:0007669"/>
    <property type="project" value="TreeGrafter"/>
</dbReference>
<dbReference type="PROSITE" id="PS00086">
    <property type="entry name" value="CYTOCHROME_P450"/>
    <property type="match status" value="1"/>
</dbReference>
<evidence type="ECO:0000256" key="2">
    <source>
        <dbReference type="ARBA" id="ARBA00010617"/>
    </source>
</evidence>
<dbReference type="PANTHER" id="PTHR24300:SF369">
    <property type="entry name" value="CYTOCHROME P450 FAMILY"/>
    <property type="match status" value="1"/>
</dbReference>
<evidence type="ECO:0000256" key="3">
    <source>
        <dbReference type="ARBA" id="ARBA00022723"/>
    </source>
</evidence>